<comment type="caution">
    <text evidence="3">The sequence shown here is derived from an EMBL/GenBank/DDBJ whole genome shotgun (WGS) entry which is preliminary data.</text>
</comment>
<evidence type="ECO:0000313" key="3">
    <source>
        <dbReference type="EMBL" id="CAK8677809.1"/>
    </source>
</evidence>
<feature type="coiled-coil region" evidence="1">
    <location>
        <begin position="249"/>
        <end position="278"/>
    </location>
</feature>
<gene>
    <name evidence="3" type="ORF">CVLEPA_LOCUS7803</name>
</gene>
<keyword evidence="4" id="KW-1185">Reference proteome</keyword>
<feature type="region of interest" description="Disordered" evidence="2">
    <location>
        <begin position="189"/>
        <end position="227"/>
    </location>
</feature>
<protein>
    <submittedName>
        <fullName evidence="3">Uncharacterized protein</fullName>
    </submittedName>
</protein>
<dbReference type="Proteomes" id="UP001642483">
    <property type="component" value="Unassembled WGS sequence"/>
</dbReference>
<evidence type="ECO:0000256" key="1">
    <source>
        <dbReference type="SAM" id="Coils"/>
    </source>
</evidence>
<feature type="region of interest" description="Disordered" evidence="2">
    <location>
        <begin position="25"/>
        <end position="70"/>
    </location>
</feature>
<keyword evidence="1" id="KW-0175">Coiled coil</keyword>
<organism evidence="3 4">
    <name type="scientific">Clavelina lepadiformis</name>
    <name type="common">Light-bulb sea squirt</name>
    <name type="synonym">Ascidia lepadiformis</name>
    <dbReference type="NCBI Taxonomy" id="159417"/>
    <lineage>
        <taxon>Eukaryota</taxon>
        <taxon>Metazoa</taxon>
        <taxon>Chordata</taxon>
        <taxon>Tunicata</taxon>
        <taxon>Ascidiacea</taxon>
        <taxon>Aplousobranchia</taxon>
        <taxon>Clavelinidae</taxon>
        <taxon>Clavelina</taxon>
    </lineage>
</organism>
<name>A0ABP0FH65_CLALP</name>
<feature type="compositionally biased region" description="Low complexity" evidence="2">
    <location>
        <begin position="32"/>
        <end position="51"/>
    </location>
</feature>
<feature type="coiled-coil region" evidence="1">
    <location>
        <begin position="357"/>
        <end position="391"/>
    </location>
</feature>
<evidence type="ECO:0000313" key="4">
    <source>
        <dbReference type="Proteomes" id="UP001642483"/>
    </source>
</evidence>
<accession>A0ABP0FH65</accession>
<dbReference type="EMBL" id="CAWYQH010000046">
    <property type="protein sequence ID" value="CAK8677809.1"/>
    <property type="molecule type" value="Genomic_DNA"/>
</dbReference>
<proteinExistence type="predicted"/>
<evidence type="ECO:0000256" key="2">
    <source>
        <dbReference type="SAM" id="MobiDB-lite"/>
    </source>
</evidence>
<sequence length="460" mass="52141">MAAILWRFITFRCTMLEMCLRRPSFGSDSAHNKSSVDGSSNSSKSSGQKSSNETRQKKSKKSTGSAAAKDRHATIVEVAGSLDSIYTRALNRRMTSRRKNKTSKTQVLRIPASQLTLNATTGDIWIEEERRSNGKDSGASFKTPASIATIHPQSDATRDVVLLRGYDIIADVTNMNRNSYSGWELSKRKRGSIANNNSEQSEKNKNAKKNVSPSPPPPITSEESNEQARKTTGFLTYLFLPENFIPEAIEQELAELQKQKLLKEIATQQQQIIEEQRILDRKASSELVSPLEGTPVSQSRRASRRSDVIEKYDRVREEEEMKMTKYMTHLNRRRKLSPAQEIAPKSGKKRRQNHEHFAALEGKLNEMKEKLGKIDNEIHTLQANKQSALEKIRERQDLELLLAEQQESLAIMRRHDNDPTLSSAVRHRHRTARSREALTSIDEISSISDCCSSVPPTRWR</sequence>
<reference evidence="3 4" key="1">
    <citation type="submission" date="2024-02" db="EMBL/GenBank/DDBJ databases">
        <authorList>
            <person name="Daric V."/>
            <person name="Darras S."/>
        </authorList>
    </citation>
    <scope>NUCLEOTIDE SEQUENCE [LARGE SCALE GENOMIC DNA]</scope>
</reference>